<organism evidence="1 2">
    <name type="scientific">Morganella phage vB_MmoM_MP1</name>
    <dbReference type="NCBI Taxonomy" id="1852628"/>
    <lineage>
        <taxon>Viruses</taxon>
        <taxon>Duplodnaviria</taxon>
        <taxon>Heunggongvirae</taxon>
        <taxon>Uroviricota</taxon>
        <taxon>Caudoviricetes</taxon>
        <taxon>Pantevenvirales</taxon>
        <taxon>Straboviridae</taxon>
        <taxon>Gualtarvirus</taxon>
        <taxon>Gualtarvirus mp1</taxon>
    </lineage>
</organism>
<name>A0A192YCI6_9CAUD</name>
<gene>
    <name evidence="1" type="ORF">MP1_gp0115</name>
</gene>
<evidence type="ECO:0000313" key="1">
    <source>
        <dbReference type="EMBL" id="ANM46591.1"/>
    </source>
</evidence>
<dbReference type="EMBL" id="KX078569">
    <property type="protein sequence ID" value="ANM46591.1"/>
    <property type="molecule type" value="Genomic_DNA"/>
</dbReference>
<protein>
    <recommendedName>
        <fullName evidence="3">Phage protein</fullName>
    </recommendedName>
</protein>
<evidence type="ECO:0000313" key="2">
    <source>
        <dbReference type="Proteomes" id="UP000203816"/>
    </source>
</evidence>
<sequence>MKLQRNSIKVQDTRGVWYFTIMDNNPELLEKADMLLRAEETPHYSDEDDWDGYCDQCSDYNAGEGVGYWIPTDQVEAFKASWKKVKKLVK</sequence>
<dbReference type="GeneID" id="29059459"/>
<reference evidence="1 2" key="1">
    <citation type="submission" date="2016-04" db="EMBL/GenBank/DDBJ databases">
        <title>Comparative genomics of Morganella phages MP1 and MP2 define new clades among the T4 and T7-like Viruses.</title>
        <authorList>
            <person name="Pinto G."/>
            <person name="Oliveira A."/>
            <person name="Malgorzata L."/>
            <person name="Kropinski A."/>
            <person name="Azeredo J."/>
        </authorList>
    </citation>
    <scope>NUCLEOTIDE SEQUENCE [LARGE SCALE GENOMIC DNA]</scope>
</reference>
<dbReference type="RefSeq" id="YP_009279973.1">
    <property type="nucleotide sequence ID" value="NC_031020.1"/>
</dbReference>
<accession>A0A192YCI6</accession>
<keyword evidence="2" id="KW-1185">Reference proteome</keyword>
<evidence type="ECO:0008006" key="3">
    <source>
        <dbReference type="Google" id="ProtNLM"/>
    </source>
</evidence>
<dbReference type="OrthoDB" id="21612at10239"/>
<dbReference type="KEGG" id="vg:29059459"/>
<dbReference type="Pfam" id="PF17438">
    <property type="entry name" value="DUF5417"/>
    <property type="match status" value="1"/>
</dbReference>
<dbReference type="Proteomes" id="UP000203816">
    <property type="component" value="Segment"/>
</dbReference>
<dbReference type="InterPro" id="IPR035392">
    <property type="entry name" value="DUF5417"/>
</dbReference>
<proteinExistence type="predicted"/>